<keyword evidence="3" id="KW-1185">Reference proteome</keyword>
<evidence type="ECO:0000313" key="2">
    <source>
        <dbReference type="EMBL" id="CAJ2509446.1"/>
    </source>
</evidence>
<evidence type="ECO:0000313" key="3">
    <source>
        <dbReference type="Proteomes" id="UP001295740"/>
    </source>
</evidence>
<reference evidence="2" key="1">
    <citation type="submission" date="2023-10" db="EMBL/GenBank/DDBJ databases">
        <authorList>
            <person name="Hackl T."/>
        </authorList>
    </citation>
    <scope>NUCLEOTIDE SEQUENCE</scope>
</reference>
<comment type="caution">
    <text evidence="2">The sequence shown here is derived from an EMBL/GenBank/DDBJ whole genome shotgun (WGS) entry which is preliminary data.</text>
</comment>
<dbReference type="Proteomes" id="UP001295740">
    <property type="component" value="Unassembled WGS sequence"/>
</dbReference>
<organism evidence="2 3">
    <name type="scientific">Anthostomella pinea</name>
    <dbReference type="NCBI Taxonomy" id="933095"/>
    <lineage>
        <taxon>Eukaryota</taxon>
        <taxon>Fungi</taxon>
        <taxon>Dikarya</taxon>
        <taxon>Ascomycota</taxon>
        <taxon>Pezizomycotina</taxon>
        <taxon>Sordariomycetes</taxon>
        <taxon>Xylariomycetidae</taxon>
        <taxon>Xylariales</taxon>
        <taxon>Xylariaceae</taxon>
        <taxon>Anthostomella</taxon>
    </lineage>
</organism>
<sequence>MKYSAVILALCAVAMGELTKVPRSNNVIAPAPPAFGRRQAAGVKTQDGAMSTADGAVVNFDTAGVYKAATEAGQ</sequence>
<proteinExistence type="predicted"/>
<gene>
    <name evidence="2" type="ORF">KHLLAP_LOCUS9914</name>
</gene>
<feature type="signal peptide" evidence="1">
    <location>
        <begin position="1"/>
        <end position="16"/>
    </location>
</feature>
<evidence type="ECO:0000256" key="1">
    <source>
        <dbReference type="SAM" id="SignalP"/>
    </source>
</evidence>
<protein>
    <submittedName>
        <fullName evidence="2">Uu.00g144720.m01.CDS01</fullName>
    </submittedName>
</protein>
<keyword evidence="1" id="KW-0732">Signal</keyword>
<accession>A0AAI8VQW1</accession>
<feature type="chain" id="PRO_5042613842" evidence="1">
    <location>
        <begin position="17"/>
        <end position="74"/>
    </location>
</feature>
<dbReference type="AlphaFoldDB" id="A0AAI8VQW1"/>
<dbReference type="EMBL" id="CAUWAG010000012">
    <property type="protein sequence ID" value="CAJ2509446.1"/>
    <property type="molecule type" value="Genomic_DNA"/>
</dbReference>
<name>A0AAI8VQW1_9PEZI</name>